<evidence type="ECO:0000256" key="11">
    <source>
        <dbReference type="ARBA" id="ARBA00023136"/>
    </source>
</evidence>
<dbReference type="GO" id="GO:0019905">
    <property type="term" value="F:syntaxin binding"/>
    <property type="evidence" value="ECO:0007669"/>
    <property type="project" value="TreeGrafter"/>
</dbReference>
<evidence type="ECO:0000256" key="5">
    <source>
        <dbReference type="ARBA" id="ARBA00022692"/>
    </source>
</evidence>
<dbReference type="Pfam" id="PF09177">
    <property type="entry name" value="STX6_10_61_N"/>
    <property type="match status" value="1"/>
</dbReference>
<evidence type="ECO:0000256" key="15">
    <source>
        <dbReference type="SAM" id="MobiDB-lite"/>
    </source>
</evidence>
<dbReference type="PANTHER" id="PTHR13768:SF2">
    <property type="entry name" value="GAMMA-SOLUBLE NSF ATTACHMENT PROTEIN"/>
    <property type="match status" value="1"/>
</dbReference>
<dbReference type="Gene3D" id="1.20.58.90">
    <property type="match status" value="1"/>
</dbReference>
<evidence type="ECO:0000256" key="4">
    <source>
        <dbReference type="ARBA" id="ARBA00022448"/>
    </source>
</evidence>
<dbReference type="Gene3D" id="1.25.40.10">
    <property type="entry name" value="Tetratricopeptide repeat domain"/>
    <property type="match status" value="1"/>
</dbReference>
<dbReference type="CDD" id="cd15851">
    <property type="entry name" value="SNARE_Syntaxin6"/>
    <property type="match status" value="1"/>
</dbReference>
<keyword evidence="8" id="KW-1133">Transmembrane helix</keyword>
<evidence type="ECO:0000259" key="16">
    <source>
        <dbReference type="PROSITE" id="PS50192"/>
    </source>
</evidence>
<accession>E2AN98</accession>
<evidence type="ECO:0000256" key="12">
    <source>
        <dbReference type="ARBA" id="ARBA00037801"/>
    </source>
</evidence>
<dbReference type="PANTHER" id="PTHR13768">
    <property type="entry name" value="SOLUBLE NSF ATTACHMENT PROTEIN SNAP"/>
    <property type="match status" value="1"/>
</dbReference>
<evidence type="ECO:0000256" key="3">
    <source>
        <dbReference type="ARBA" id="ARBA00010050"/>
    </source>
</evidence>
<evidence type="ECO:0000256" key="13">
    <source>
        <dbReference type="ARBA" id="ARBA00040047"/>
    </source>
</evidence>
<dbReference type="FunFam" id="1.20.5.110:FF:000006">
    <property type="entry name" value="Syntaxin 6"/>
    <property type="match status" value="1"/>
</dbReference>
<dbReference type="InterPro" id="IPR015260">
    <property type="entry name" value="Syntaxin-6/10/61_N"/>
</dbReference>
<keyword evidence="7" id="KW-0653">Protein transport</keyword>
<sequence>MGDLSEVSKLAHSACSLFQQHGSPESGVNALDKAAKMLEATQPQQALELFKRAADIIMGEDSPRHAAEYMSKAARLLVKLQMYDEAADAIRREIGMYQEIKLWQSLGRLTVALVLVQLARGDQVAAEKAFKEWGNYCEPPEVQTLETLLQAYDNEDANAARAALNSPFIKHMDVEYAKLARGLPLPQQEYAVPPAGIRANAAESYVSPNVSKPAEAEEKNDATNQATKKVAEKKPEVAPPPESQPAQKEEEENDEYEGGLYKYRDLIGSRARHGLSCFSEVCKALNKNRGLYGRWSELQDVGITSPIGGGAPMSGSATAPPISRTDELDWTTTELRKALRSIEWDLDDLEDTIYILFPSIRRITHQGIVEKNPTKFKIDNKELTVQRSFIEQAREEVKIMKDKLNLSRSRDRDNTARQPLLDNSPARVPTNHGTTKYSKLENEIDSPNRQFLSDTLQQQNTMIMQQDEQLDMIGETVGTLKTVSRQINSELDEQAVMLDEFGNELETTDSKLDATMKKMAKVLHMSNGNYNNYIPAPTTPVTSSVTDLISDNKPSSLSSLSTTITNCFLCSNN</sequence>
<keyword evidence="4" id="KW-0813">Transport</keyword>
<proteinExistence type="inferred from homology"/>
<protein>
    <recommendedName>
        <fullName evidence="13">Gamma-soluble NSF attachment protein</fullName>
    </recommendedName>
    <alternativeName>
        <fullName evidence="14">N-ethylmaleimide-sensitive factor attachment protein gamma</fullName>
    </alternativeName>
</protein>
<dbReference type="SUPFAM" id="SSF48452">
    <property type="entry name" value="TPR-like"/>
    <property type="match status" value="1"/>
</dbReference>
<dbReference type="Pfam" id="PF14938">
    <property type="entry name" value="SNAP"/>
    <property type="match status" value="1"/>
</dbReference>
<dbReference type="AlphaFoldDB" id="E2AN98"/>
<dbReference type="InterPro" id="IPR011990">
    <property type="entry name" value="TPR-like_helical_dom_sf"/>
</dbReference>
<dbReference type="Gene3D" id="1.20.5.110">
    <property type="match status" value="1"/>
</dbReference>
<keyword evidence="10" id="KW-0175">Coiled coil</keyword>
<dbReference type="OMA" id="RIAKSYV"/>
<dbReference type="GO" id="GO:0005483">
    <property type="term" value="F:soluble NSF attachment protein activity"/>
    <property type="evidence" value="ECO:0007669"/>
    <property type="project" value="TreeGrafter"/>
</dbReference>
<dbReference type="CDD" id="cd21443">
    <property type="entry name" value="SNARE_NTD_STX6_STX10"/>
    <property type="match status" value="1"/>
</dbReference>
<name>E2AN98_CAMFO</name>
<evidence type="ECO:0000313" key="17">
    <source>
        <dbReference type="EMBL" id="EFN65100.1"/>
    </source>
</evidence>
<dbReference type="InParanoid" id="E2AN98"/>
<evidence type="ECO:0000256" key="8">
    <source>
        <dbReference type="ARBA" id="ARBA00022989"/>
    </source>
</evidence>
<dbReference type="STRING" id="104421.E2AN98"/>
<dbReference type="EMBL" id="GL441149">
    <property type="protein sequence ID" value="EFN65100.1"/>
    <property type="molecule type" value="Genomic_DNA"/>
</dbReference>
<feature type="region of interest" description="Disordered" evidence="15">
    <location>
        <begin position="208"/>
        <end position="256"/>
    </location>
</feature>
<dbReference type="OrthoDB" id="26569at2759"/>
<comment type="subcellular location">
    <subcellularLocation>
        <location evidence="12">Golgi apparatus</location>
        <location evidence="12">trans-Golgi network membrane</location>
        <topology evidence="12">Single-pass type IV membrane protein</topology>
    </subcellularLocation>
    <subcellularLocation>
        <location evidence="1">Membrane</location>
        <topology evidence="1">Peripheral membrane protein</topology>
    </subcellularLocation>
</comment>
<dbReference type="InterPro" id="IPR000727">
    <property type="entry name" value="T_SNARE_dom"/>
</dbReference>
<evidence type="ECO:0000256" key="2">
    <source>
        <dbReference type="ARBA" id="ARBA00009063"/>
    </source>
</evidence>
<evidence type="ECO:0000256" key="9">
    <source>
        <dbReference type="ARBA" id="ARBA00023034"/>
    </source>
</evidence>
<gene>
    <name evidence="17" type="ORF">EAG_00795</name>
</gene>
<dbReference type="Proteomes" id="UP000000311">
    <property type="component" value="Unassembled WGS sequence"/>
</dbReference>
<feature type="region of interest" description="Disordered" evidence="15">
    <location>
        <begin position="408"/>
        <end position="440"/>
    </location>
</feature>
<organism evidence="18">
    <name type="scientific">Camponotus floridanus</name>
    <name type="common">Florida carpenter ant</name>
    <dbReference type="NCBI Taxonomy" id="104421"/>
    <lineage>
        <taxon>Eukaryota</taxon>
        <taxon>Metazoa</taxon>
        <taxon>Ecdysozoa</taxon>
        <taxon>Arthropoda</taxon>
        <taxon>Hexapoda</taxon>
        <taxon>Insecta</taxon>
        <taxon>Pterygota</taxon>
        <taxon>Neoptera</taxon>
        <taxon>Endopterygota</taxon>
        <taxon>Hymenoptera</taxon>
        <taxon>Apocrita</taxon>
        <taxon>Aculeata</taxon>
        <taxon>Formicoidea</taxon>
        <taxon>Formicidae</taxon>
        <taxon>Formicinae</taxon>
        <taxon>Camponotus</taxon>
    </lineage>
</organism>
<reference evidence="17 18" key="1">
    <citation type="journal article" date="2010" name="Science">
        <title>Genomic comparison of the ants Camponotus floridanus and Harpegnathos saltator.</title>
        <authorList>
            <person name="Bonasio R."/>
            <person name="Zhang G."/>
            <person name="Ye C."/>
            <person name="Mutti N.S."/>
            <person name="Fang X."/>
            <person name="Qin N."/>
            <person name="Donahue G."/>
            <person name="Yang P."/>
            <person name="Li Q."/>
            <person name="Li C."/>
            <person name="Zhang P."/>
            <person name="Huang Z."/>
            <person name="Berger S.L."/>
            <person name="Reinberg D."/>
            <person name="Wang J."/>
            <person name="Liebig J."/>
        </authorList>
    </citation>
    <scope>NUCLEOTIDE SEQUENCE [LARGE SCALE GENOMIC DNA]</scope>
    <source>
        <strain evidence="18">C129</strain>
    </source>
</reference>
<evidence type="ECO:0000256" key="7">
    <source>
        <dbReference type="ARBA" id="ARBA00022927"/>
    </source>
</evidence>
<dbReference type="GO" id="GO:0006886">
    <property type="term" value="P:intracellular protein transport"/>
    <property type="evidence" value="ECO:0007669"/>
    <property type="project" value="InterPro"/>
</dbReference>
<evidence type="ECO:0000256" key="1">
    <source>
        <dbReference type="ARBA" id="ARBA00004170"/>
    </source>
</evidence>
<evidence type="ECO:0000256" key="14">
    <source>
        <dbReference type="ARBA" id="ARBA00042485"/>
    </source>
</evidence>
<evidence type="ECO:0000313" key="18">
    <source>
        <dbReference type="Proteomes" id="UP000000311"/>
    </source>
</evidence>
<keyword evidence="9" id="KW-0333">Golgi apparatus</keyword>
<dbReference type="InterPro" id="IPR010989">
    <property type="entry name" value="SNARE"/>
</dbReference>
<feature type="domain" description="T-SNARE coiled-coil homology" evidence="16">
    <location>
        <begin position="460"/>
        <end position="522"/>
    </location>
</feature>
<keyword evidence="6" id="KW-0931">ER-Golgi transport</keyword>
<dbReference type="GO" id="GO:0048193">
    <property type="term" value="P:Golgi vesicle transport"/>
    <property type="evidence" value="ECO:0007669"/>
    <property type="project" value="InterPro"/>
</dbReference>
<dbReference type="SUPFAM" id="SSF47661">
    <property type="entry name" value="t-snare proteins"/>
    <property type="match status" value="1"/>
</dbReference>
<dbReference type="SUPFAM" id="SSF58038">
    <property type="entry name" value="SNARE fusion complex"/>
    <property type="match status" value="1"/>
</dbReference>
<dbReference type="FunFam" id="1.20.58.90:FF:000004">
    <property type="entry name" value="Syntaxin 10"/>
    <property type="match status" value="1"/>
</dbReference>
<keyword evidence="11" id="KW-0472">Membrane</keyword>
<dbReference type="InterPro" id="IPR000744">
    <property type="entry name" value="NSF_attach"/>
</dbReference>
<keyword evidence="18" id="KW-1185">Reference proteome</keyword>
<dbReference type="GO" id="GO:0005794">
    <property type="term" value="C:Golgi apparatus"/>
    <property type="evidence" value="ECO:0007669"/>
    <property type="project" value="UniProtKB-SubCell"/>
</dbReference>
<comment type="similarity">
    <text evidence="3">Belongs to the SNAP family.</text>
</comment>
<dbReference type="SMART" id="SM00397">
    <property type="entry name" value="t_SNARE"/>
    <property type="match status" value="1"/>
</dbReference>
<dbReference type="GO" id="GO:0031201">
    <property type="term" value="C:SNARE complex"/>
    <property type="evidence" value="ECO:0007669"/>
    <property type="project" value="TreeGrafter"/>
</dbReference>
<comment type="similarity">
    <text evidence="2">Belongs to the syntaxin family.</text>
</comment>
<dbReference type="PROSITE" id="PS50192">
    <property type="entry name" value="T_SNARE"/>
    <property type="match status" value="1"/>
</dbReference>
<dbReference type="GO" id="GO:0005774">
    <property type="term" value="C:vacuolar membrane"/>
    <property type="evidence" value="ECO:0007669"/>
    <property type="project" value="TreeGrafter"/>
</dbReference>
<evidence type="ECO:0000256" key="10">
    <source>
        <dbReference type="ARBA" id="ARBA00023054"/>
    </source>
</evidence>
<evidence type="ECO:0000256" key="6">
    <source>
        <dbReference type="ARBA" id="ARBA00022892"/>
    </source>
</evidence>
<keyword evidence="5" id="KW-0812">Transmembrane</keyword>